<evidence type="ECO:0000313" key="3">
    <source>
        <dbReference type="EMBL" id="KAJ1918702.1"/>
    </source>
</evidence>
<reference evidence="3" key="1">
    <citation type="submission" date="2022-07" db="EMBL/GenBank/DDBJ databases">
        <title>Phylogenomic reconstructions and comparative analyses of Kickxellomycotina fungi.</title>
        <authorList>
            <person name="Reynolds N.K."/>
            <person name="Stajich J.E."/>
            <person name="Barry K."/>
            <person name="Grigoriev I.V."/>
            <person name="Crous P."/>
            <person name="Smith M.E."/>
        </authorList>
    </citation>
    <scope>NUCLEOTIDE SEQUENCE</scope>
    <source>
        <strain evidence="3">NBRC 100468</strain>
    </source>
</reference>
<comment type="caution">
    <text evidence="3">The sequence shown here is derived from an EMBL/GenBank/DDBJ whole genome shotgun (WGS) entry which is preliminary data.</text>
</comment>
<evidence type="ECO:0000259" key="2">
    <source>
        <dbReference type="Pfam" id="PF10180"/>
    </source>
</evidence>
<feature type="region of interest" description="Disordered" evidence="1">
    <location>
        <begin position="172"/>
        <end position="214"/>
    </location>
</feature>
<dbReference type="EMBL" id="JANBPU010000039">
    <property type="protein sequence ID" value="KAJ1918702.1"/>
    <property type="molecule type" value="Genomic_DNA"/>
</dbReference>
<dbReference type="Pfam" id="PF10180">
    <property type="entry name" value="WKF"/>
    <property type="match status" value="1"/>
</dbReference>
<feature type="region of interest" description="Disordered" evidence="1">
    <location>
        <begin position="1"/>
        <end position="80"/>
    </location>
</feature>
<dbReference type="OrthoDB" id="10261563at2759"/>
<evidence type="ECO:0000256" key="1">
    <source>
        <dbReference type="SAM" id="MobiDB-lite"/>
    </source>
</evidence>
<organism evidence="3 4">
    <name type="scientific">Mycoemilia scoparia</name>
    <dbReference type="NCBI Taxonomy" id="417184"/>
    <lineage>
        <taxon>Eukaryota</taxon>
        <taxon>Fungi</taxon>
        <taxon>Fungi incertae sedis</taxon>
        <taxon>Zoopagomycota</taxon>
        <taxon>Kickxellomycotina</taxon>
        <taxon>Kickxellomycetes</taxon>
        <taxon>Kickxellales</taxon>
        <taxon>Kickxellaceae</taxon>
        <taxon>Mycoemilia</taxon>
    </lineage>
</organism>
<accession>A0A9W8A411</accession>
<dbReference type="AlphaFoldDB" id="A0A9W8A411"/>
<proteinExistence type="predicted"/>
<name>A0A9W8A411_9FUNG</name>
<protein>
    <recommendedName>
        <fullName evidence="2">WKF domain-containing protein</fullName>
    </recommendedName>
</protein>
<keyword evidence="4" id="KW-1185">Reference proteome</keyword>
<feature type="domain" description="WKF" evidence="2">
    <location>
        <begin position="104"/>
        <end position="165"/>
    </location>
</feature>
<gene>
    <name evidence="3" type="ORF">H4219_002424</name>
</gene>
<evidence type="ECO:0000313" key="4">
    <source>
        <dbReference type="Proteomes" id="UP001150538"/>
    </source>
</evidence>
<dbReference type="InterPro" id="IPR019327">
    <property type="entry name" value="WKF"/>
</dbReference>
<dbReference type="Proteomes" id="UP001150538">
    <property type="component" value="Unassembled WGS sequence"/>
</dbReference>
<dbReference type="PANTHER" id="PTHR22306">
    <property type="entry name" value="CHROMOSOME 7 OPEN READING FRAME 50"/>
    <property type="match status" value="1"/>
</dbReference>
<feature type="compositionally biased region" description="Basic and acidic residues" evidence="1">
    <location>
        <begin position="172"/>
        <end position="191"/>
    </location>
</feature>
<sequence>MGAPKAKQAPKKGKSTKNTDKSDKSNKYDKNVNKKRAAEDTKDHKNGGEDGSATKKQKKEKKPVYYQIKRNTSSERKKARLAKARVEREEAIKRSEALAVEVIDYLKQWKNNHDEWKFQKSKQIWIVKNVYKPAFIKDEDLPLVLEYMKTMKGGVCGRVAQEAQKLIEKLEKQASAEDKEAEGKTDDKPEKEEDDDDDEPKETTTTTTTPEIRKAMLERAKEVFEIFSGDLSSSSS</sequence>
<feature type="compositionally biased region" description="Basic and acidic residues" evidence="1">
    <location>
        <begin position="17"/>
        <end position="48"/>
    </location>
</feature>
<dbReference type="PANTHER" id="PTHR22306:SF2">
    <property type="entry name" value="CHROMOSOME 7 OPEN READING FRAME 50"/>
    <property type="match status" value="1"/>
</dbReference>